<sequence length="230" mass="25619">MRIHSTTKTKKERSTAPPCHISIKPFMKVVMVAFDGQSNQQRASPGATTPSPSSSPRLTCSASAKQQQRQQSRRFPYPQVAPSKSESTPPMIAVQQPSPPLTANSSPVPQMMSDSESDSTSSPLFTPESSPVPHASFNVDQKRYHRQEPMRFEFQNTSSNYYQREHNMHHQQCQAQSQRFQGFALPSLGPMECAENDYSMMLPPPVLSPFRPPQAVTLPPISAIMNSLFI</sequence>
<dbReference type="OrthoDB" id="654211at2759"/>
<proteinExistence type="predicted"/>
<feature type="compositionally biased region" description="Low complexity" evidence="1">
    <location>
        <begin position="43"/>
        <end position="74"/>
    </location>
</feature>
<dbReference type="AlphaFoldDB" id="A0A9P6UVK4"/>
<keyword evidence="3" id="KW-1185">Reference proteome</keyword>
<gene>
    <name evidence="2" type="ORF">BGZ99_004065</name>
</gene>
<dbReference type="EMBL" id="JAAAIP010000252">
    <property type="protein sequence ID" value="KAG0321212.1"/>
    <property type="molecule type" value="Genomic_DNA"/>
</dbReference>
<accession>A0A9P6UVK4</accession>
<evidence type="ECO:0000256" key="1">
    <source>
        <dbReference type="SAM" id="MobiDB-lite"/>
    </source>
</evidence>
<comment type="caution">
    <text evidence="2">The sequence shown here is derived from an EMBL/GenBank/DDBJ whole genome shotgun (WGS) entry which is preliminary data.</text>
</comment>
<reference evidence="2" key="1">
    <citation type="journal article" date="2020" name="Fungal Divers.">
        <title>Resolving the Mortierellaceae phylogeny through synthesis of multi-gene phylogenetics and phylogenomics.</title>
        <authorList>
            <person name="Vandepol N."/>
            <person name="Liber J."/>
            <person name="Desiro A."/>
            <person name="Na H."/>
            <person name="Kennedy M."/>
            <person name="Barry K."/>
            <person name="Grigoriev I.V."/>
            <person name="Miller A.N."/>
            <person name="O'Donnell K."/>
            <person name="Stajich J.E."/>
            <person name="Bonito G."/>
        </authorList>
    </citation>
    <scope>NUCLEOTIDE SEQUENCE</scope>
    <source>
        <strain evidence="2">REB-010B</strain>
    </source>
</reference>
<feature type="region of interest" description="Disordered" evidence="1">
    <location>
        <begin position="38"/>
        <end position="136"/>
    </location>
</feature>
<evidence type="ECO:0000313" key="3">
    <source>
        <dbReference type="Proteomes" id="UP000738325"/>
    </source>
</evidence>
<name>A0A9P6UVK4_9FUNG</name>
<evidence type="ECO:0000313" key="2">
    <source>
        <dbReference type="EMBL" id="KAG0321212.1"/>
    </source>
</evidence>
<organism evidence="2 3">
    <name type="scientific">Dissophora globulifera</name>
    <dbReference type="NCBI Taxonomy" id="979702"/>
    <lineage>
        <taxon>Eukaryota</taxon>
        <taxon>Fungi</taxon>
        <taxon>Fungi incertae sedis</taxon>
        <taxon>Mucoromycota</taxon>
        <taxon>Mortierellomycotina</taxon>
        <taxon>Mortierellomycetes</taxon>
        <taxon>Mortierellales</taxon>
        <taxon>Mortierellaceae</taxon>
        <taxon>Dissophora</taxon>
    </lineage>
</organism>
<dbReference type="Proteomes" id="UP000738325">
    <property type="component" value="Unassembled WGS sequence"/>
</dbReference>
<protein>
    <submittedName>
        <fullName evidence="2">Uncharacterized protein</fullName>
    </submittedName>
</protein>